<dbReference type="EMBL" id="GL833152">
    <property type="protein sequence ID" value="EGB04405.1"/>
    <property type="molecule type" value="Genomic_DNA"/>
</dbReference>
<dbReference type="GO" id="GO:0004674">
    <property type="term" value="F:protein serine/threonine kinase activity"/>
    <property type="evidence" value="ECO:0007669"/>
    <property type="project" value="UniProtKB-KW"/>
</dbReference>
<dbReference type="InterPro" id="IPR011009">
    <property type="entry name" value="Kinase-like_dom_sf"/>
</dbReference>
<accession>F0YKF9</accession>
<dbReference type="OrthoDB" id="40902at2759"/>
<dbReference type="InParanoid" id="F0YKF9"/>
<keyword evidence="2" id="KW-0808">Transferase</keyword>
<dbReference type="GO" id="GO:0005524">
    <property type="term" value="F:ATP binding"/>
    <property type="evidence" value="ECO:0007669"/>
    <property type="project" value="UniProtKB-KW"/>
</dbReference>
<dbReference type="InterPro" id="IPR050205">
    <property type="entry name" value="CDPK_Ser/Thr_kinases"/>
</dbReference>
<dbReference type="SMART" id="SM00220">
    <property type="entry name" value="S_TKc"/>
    <property type="match status" value="1"/>
</dbReference>
<evidence type="ECO:0000313" key="8">
    <source>
        <dbReference type="Proteomes" id="UP000002729"/>
    </source>
</evidence>
<dbReference type="Pfam" id="PF00069">
    <property type="entry name" value="Pkinase"/>
    <property type="match status" value="1"/>
</dbReference>
<dbReference type="SUPFAM" id="SSF56112">
    <property type="entry name" value="Protein kinase-like (PK-like)"/>
    <property type="match status" value="1"/>
</dbReference>
<organism evidence="8">
    <name type="scientific">Aureococcus anophagefferens</name>
    <name type="common">Harmful bloom alga</name>
    <dbReference type="NCBI Taxonomy" id="44056"/>
    <lineage>
        <taxon>Eukaryota</taxon>
        <taxon>Sar</taxon>
        <taxon>Stramenopiles</taxon>
        <taxon>Ochrophyta</taxon>
        <taxon>Pelagophyceae</taxon>
        <taxon>Pelagomonadales</taxon>
        <taxon>Pelagomonadaceae</taxon>
        <taxon>Aureococcus</taxon>
    </lineage>
</organism>
<feature type="non-terminal residue" evidence="7">
    <location>
        <position position="206"/>
    </location>
</feature>
<keyword evidence="8" id="KW-1185">Reference proteome</keyword>
<evidence type="ECO:0000256" key="3">
    <source>
        <dbReference type="ARBA" id="ARBA00022741"/>
    </source>
</evidence>
<dbReference type="PANTHER" id="PTHR24349">
    <property type="entry name" value="SERINE/THREONINE-PROTEIN KINASE"/>
    <property type="match status" value="1"/>
</dbReference>
<dbReference type="PROSITE" id="PS00108">
    <property type="entry name" value="PROTEIN_KINASE_ST"/>
    <property type="match status" value="1"/>
</dbReference>
<keyword evidence="3" id="KW-0547">Nucleotide-binding</keyword>
<dbReference type="Proteomes" id="UP000002729">
    <property type="component" value="Unassembled WGS sequence"/>
</dbReference>
<dbReference type="eggNOG" id="KOG0032">
    <property type="taxonomic scope" value="Eukaryota"/>
</dbReference>
<feature type="non-terminal residue" evidence="7">
    <location>
        <position position="1"/>
    </location>
</feature>
<evidence type="ECO:0000256" key="5">
    <source>
        <dbReference type="ARBA" id="ARBA00022840"/>
    </source>
</evidence>
<protein>
    <recommendedName>
        <fullName evidence="6">Protein kinase domain-containing protein</fullName>
    </recommendedName>
</protein>
<gene>
    <name evidence="7" type="ORF">AURANDRAFT_5975</name>
</gene>
<dbReference type="InterPro" id="IPR008271">
    <property type="entry name" value="Ser/Thr_kinase_AS"/>
</dbReference>
<keyword evidence="5" id="KW-0067">ATP-binding</keyword>
<proteinExistence type="predicted"/>
<dbReference type="AlphaFoldDB" id="F0YKF9"/>
<dbReference type="RefSeq" id="XP_009040962.1">
    <property type="nucleotide sequence ID" value="XM_009042714.1"/>
</dbReference>
<evidence type="ECO:0000256" key="1">
    <source>
        <dbReference type="ARBA" id="ARBA00022527"/>
    </source>
</evidence>
<feature type="domain" description="Protein kinase" evidence="6">
    <location>
        <begin position="1"/>
        <end position="196"/>
    </location>
</feature>
<dbReference type="InterPro" id="IPR000719">
    <property type="entry name" value="Prot_kinase_dom"/>
</dbReference>
<evidence type="ECO:0000256" key="4">
    <source>
        <dbReference type="ARBA" id="ARBA00022777"/>
    </source>
</evidence>
<keyword evidence="1" id="KW-0723">Serine/threonine-protein kinase</keyword>
<evidence type="ECO:0000256" key="2">
    <source>
        <dbReference type="ARBA" id="ARBA00022679"/>
    </source>
</evidence>
<evidence type="ECO:0000259" key="6">
    <source>
        <dbReference type="PROSITE" id="PS50011"/>
    </source>
</evidence>
<dbReference type="PROSITE" id="PS50011">
    <property type="entry name" value="PROTEIN_KINASE_DOM"/>
    <property type="match status" value="1"/>
</dbReference>
<dbReference type="KEGG" id="aaf:AURANDRAFT_5975"/>
<evidence type="ECO:0000313" key="7">
    <source>
        <dbReference type="EMBL" id="EGB04405.1"/>
    </source>
</evidence>
<dbReference type="GeneID" id="20222840"/>
<sequence>YEVSGAIFFVMELCTGGDLFERVAARRRFGERDAARAARDVVAGLEALHGRGILHLDIKPENILYSSQGDDAVLKITDFGMSRYDDRVTRRLRGTVGYVAPEIVAATLAKRPPLYTCACDAFALGVVLFVLLVGYAPFFGDGDDDCLRKILHGSYTMRPEDWERVSPGGVAVVTGLLATDPTARLSVEALARDAWLAGPPAAADAP</sequence>
<name>F0YKF9_AURAN</name>
<dbReference type="Gene3D" id="1.10.510.10">
    <property type="entry name" value="Transferase(Phosphotransferase) domain 1"/>
    <property type="match status" value="1"/>
</dbReference>
<reference evidence="7 8" key="1">
    <citation type="journal article" date="2011" name="Proc. Natl. Acad. Sci. U.S.A.">
        <title>Niche of harmful alga Aureococcus anophagefferens revealed through ecogenomics.</title>
        <authorList>
            <person name="Gobler C.J."/>
            <person name="Berry D.L."/>
            <person name="Dyhrman S.T."/>
            <person name="Wilhelm S.W."/>
            <person name="Salamov A."/>
            <person name="Lobanov A.V."/>
            <person name="Zhang Y."/>
            <person name="Collier J.L."/>
            <person name="Wurch L.L."/>
            <person name="Kustka A.B."/>
            <person name="Dill B.D."/>
            <person name="Shah M."/>
            <person name="VerBerkmoes N.C."/>
            <person name="Kuo A."/>
            <person name="Terry A."/>
            <person name="Pangilinan J."/>
            <person name="Lindquist E.A."/>
            <person name="Lucas S."/>
            <person name="Paulsen I.T."/>
            <person name="Hattenrath-Lehmann T.K."/>
            <person name="Talmage S.C."/>
            <person name="Walker E.A."/>
            <person name="Koch F."/>
            <person name="Burson A.M."/>
            <person name="Marcoval M.A."/>
            <person name="Tang Y.Z."/>
            <person name="Lecleir G.R."/>
            <person name="Coyne K.J."/>
            <person name="Berg G.M."/>
            <person name="Bertrand E.M."/>
            <person name="Saito M.A."/>
            <person name="Gladyshev V.N."/>
            <person name="Grigoriev I.V."/>
        </authorList>
    </citation>
    <scope>NUCLEOTIDE SEQUENCE [LARGE SCALE GENOMIC DNA]</scope>
    <source>
        <strain evidence="8">CCMP 1984</strain>
    </source>
</reference>
<keyword evidence="4" id="KW-0418">Kinase</keyword>